<keyword evidence="6 7" id="KW-0378">Hydrolase</keyword>
<dbReference type="CDD" id="cd06559">
    <property type="entry name" value="Endonuclease_V"/>
    <property type="match status" value="1"/>
</dbReference>
<sequence>MDEWLEPNSHSPEFLRTIQSRIAASVSTEDEFGELETIAGSDCAFLGDRIICGVVLLEYDTMDVIEKTHVVQRINFPYIPTYLTFREGKPIVDALSELGKKPDLLMVDGCGINHPRKAGLATHIGVVMDMPTIGIAKNILCGEADRPDVGEAKPLLYHGDQIGWLLKTNKRSNPIVVAPGHRISVDTCLEVTRKCLRGYKLPEPTRLAHMYVNEIKRDMLEDGHEVLAEL</sequence>
<dbReference type="EC" id="3.1.21.7" evidence="7"/>
<keyword evidence="4 7" id="KW-0540">Nuclease</keyword>
<dbReference type="PANTHER" id="PTHR28511:SF1">
    <property type="entry name" value="ENDONUCLEASE V"/>
    <property type="match status" value="1"/>
</dbReference>
<keyword evidence="7" id="KW-0227">DNA damage</keyword>
<feature type="binding site" evidence="7">
    <location>
        <position position="108"/>
    </location>
    <ligand>
        <name>Mg(2+)</name>
        <dbReference type="ChEBI" id="CHEBI:18420"/>
    </ligand>
</feature>
<feature type="site" description="Interaction with target DNA" evidence="7">
    <location>
        <position position="78"/>
    </location>
</feature>
<dbReference type="EMBL" id="JBCAUS010000002">
    <property type="protein sequence ID" value="MEL4304688.1"/>
    <property type="molecule type" value="Genomic_DNA"/>
</dbReference>
<keyword evidence="7" id="KW-0460">Magnesium</keyword>
<evidence type="ECO:0000256" key="3">
    <source>
        <dbReference type="ARBA" id="ARBA00022490"/>
    </source>
</evidence>
<dbReference type="PANTHER" id="PTHR28511">
    <property type="entry name" value="ENDONUCLEASE V"/>
    <property type="match status" value="1"/>
</dbReference>
<dbReference type="GO" id="GO:0004519">
    <property type="term" value="F:endonuclease activity"/>
    <property type="evidence" value="ECO:0007669"/>
    <property type="project" value="UniProtKB-KW"/>
</dbReference>
<evidence type="ECO:0000256" key="1">
    <source>
        <dbReference type="ARBA" id="ARBA00001835"/>
    </source>
</evidence>
<dbReference type="RefSeq" id="WP_342126397.1">
    <property type="nucleotide sequence ID" value="NZ_JBCAUS010000002.1"/>
</dbReference>
<proteinExistence type="inferred from homology"/>
<evidence type="ECO:0000313" key="8">
    <source>
        <dbReference type="EMBL" id="MEL4304688.1"/>
    </source>
</evidence>
<dbReference type="InterPro" id="IPR007581">
    <property type="entry name" value="Endonuclease-V"/>
</dbReference>
<keyword evidence="7" id="KW-0479">Metal-binding</keyword>
<reference evidence="8 9" key="1">
    <citation type="submission" date="2024-04" db="EMBL/GenBank/DDBJ databases">
        <title>Methanococcoides sp. LMO-2.</title>
        <authorList>
            <person name="Liang L."/>
        </authorList>
    </citation>
    <scope>NUCLEOTIDE SEQUENCE [LARGE SCALE GENOMIC DNA]</scope>
    <source>
        <strain evidence="8 9">LMO-2</strain>
    </source>
</reference>
<evidence type="ECO:0000256" key="4">
    <source>
        <dbReference type="ARBA" id="ARBA00022722"/>
    </source>
</evidence>
<comment type="caution">
    <text evidence="8">The sequence shown here is derived from an EMBL/GenBank/DDBJ whole genome shotgun (WGS) entry which is preliminary data.</text>
</comment>
<keyword evidence="7" id="KW-0234">DNA repair</keyword>
<keyword evidence="9" id="KW-1185">Reference proteome</keyword>
<evidence type="ECO:0000313" key="9">
    <source>
        <dbReference type="Proteomes" id="UP001396646"/>
    </source>
</evidence>
<keyword evidence="5 7" id="KW-0255">Endonuclease</keyword>
<dbReference type="HAMAP" id="MF_00801">
    <property type="entry name" value="Endonuclease_5"/>
    <property type="match status" value="1"/>
</dbReference>
<comment type="similarity">
    <text evidence="7">Belongs to the endonuclease V family.</text>
</comment>
<comment type="cofactor">
    <cofactor evidence="7">
        <name>Mg(2+)</name>
        <dbReference type="ChEBI" id="CHEBI:18420"/>
    </cofactor>
</comment>
<comment type="function">
    <text evidence="7">DNA repair enzyme involved in the repair of deaminated bases. Selectively cleaves double-stranded DNA at the second phosphodiester bond 3' to a deoxyinosine leaving behind the intact lesion on the nicked DNA.</text>
</comment>
<name>A0ABU9KUP6_9EURY</name>
<evidence type="ECO:0000256" key="7">
    <source>
        <dbReference type="HAMAP-Rule" id="MF_00801"/>
    </source>
</evidence>
<protein>
    <recommendedName>
        <fullName evidence="7">Endonuclease V</fullName>
        <ecNumber evidence="7">3.1.21.7</ecNumber>
    </recommendedName>
    <alternativeName>
        <fullName evidence="7">Deoxyinosine 3'endonuclease</fullName>
    </alternativeName>
    <alternativeName>
        <fullName evidence="7">Deoxyribonuclease V</fullName>
        <shortName evidence="7">DNase V</shortName>
    </alternativeName>
</protein>
<feature type="binding site" evidence="7">
    <location>
        <position position="42"/>
    </location>
    <ligand>
        <name>Mg(2+)</name>
        <dbReference type="ChEBI" id="CHEBI:18420"/>
    </ligand>
</feature>
<keyword evidence="3 7" id="KW-0963">Cytoplasm</keyword>
<comment type="catalytic activity">
    <reaction evidence="1 7">
        <text>Endonucleolytic cleavage at apurinic or apyrimidinic sites to products with a 5'-phosphate.</text>
        <dbReference type="EC" id="3.1.21.7"/>
    </reaction>
</comment>
<organism evidence="8 9">
    <name type="scientific">Methanococcoides cohabitans</name>
    <dbReference type="NCBI Taxonomy" id="3136559"/>
    <lineage>
        <taxon>Archaea</taxon>
        <taxon>Methanobacteriati</taxon>
        <taxon>Methanobacteriota</taxon>
        <taxon>Stenosarchaea group</taxon>
        <taxon>Methanomicrobia</taxon>
        <taxon>Methanosarcinales</taxon>
        <taxon>Methanosarcinaceae</taxon>
        <taxon>Methanococcoides</taxon>
    </lineage>
</organism>
<comment type="subcellular location">
    <subcellularLocation>
        <location evidence="2 7">Cytoplasm</location>
    </subcellularLocation>
</comment>
<dbReference type="Pfam" id="PF04493">
    <property type="entry name" value="Endonuclease_5"/>
    <property type="match status" value="1"/>
</dbReference>
<evidence type="ECO:0000256" key="2">
    <source>
        <dbReference type="ARBA" id="ARBA00004496"/>
    </source>
</evidence>
<gene>
    <name evidence="7" type="primary">nfi</name>
    <name evidence="8" type="ORF">WOA13_02380</name>
</gene>
<dbReference type="Gene3D" id="3.30.2170.10">
    <property type="entry name" value="archaeoglobus fulgidus dsm 4304 superfamily"/>
    <property type="match status" value="1"/>
</dbReference>
<evidence type="ECO:0000256" key="5">
    <source>
        <dbReference type="ARBA" id="ARBA00022759"/>
    </source>
</evidence>
<dbReference type="Proteomes" id="UP001396646">
    <property type="component" value="Unassembled WGS sequence"/>
</dbReference>
<accession>A0ABU9KUP6</accession>
<evidence type="ECO:0000256" key="6">
    <source>
        <dbReference type="ARBA" id="ARBA00022801"/>
    </source>
</evidence>